<feature type="chain" id="PRO_5039056193" evidence="8">
    <location>
        <begin position="38"/>
        <end position="408"/>
    </location>
</feature>
<dbReference type="PROSITE" id="PS00136">
    <property type="entry name" value="SUBTILASE_ASP"/>
    <property type="match status" value="1"/>
</dbReference>
<dbReference type="PROSITE" id="PS00137">
    <property type="entry name" value="SUBTILASE_HIS"/>
    <property type="match status" value="1"/>
</dbReference>
<name>A0A4P7GNZ7_9ACTN</name>
<dbReference type="AlphaFoldDB" id="A0A4P7GNZ7"/>
<dbReference type="GO" id="GO:0004252">
    <property type="term" value="F:serine-type endopeptidase activity"/>
    <property type="evidence" value="ECO:0007669"/>
    <property type="project" value="UniProtKB-UniRule"/>
</dbReference>
<dbReference type="SUPFAM" id="SSF52743">
    <property type="entry name" value="Subtilisin-like"/>
    <property type="match status" value="1"/>
</dbReference>
<feature type="active site" description="Charge relay system" evidence="5 6">
    <location>
        <position position="200"/>
    </location>
</feature>
<dbReference type="PROSITE" id="PS00138">
    <property type="entry name" value="SUBTILASE_SER"/>
    <property type="match status" value="1"/>
</dbReference>
<feature type="signal peptide" evidence="8">
    <location>
        <begin position="1"/>
        <end position="37"/>
    </location>
</feature>
<dbReference type="InterPro" id="IPR022398">
    <property type="entry name" value="Peptidase_S8_His-AS"/>
</dbReference>
<keyword evidence="3 6" id="KW-0378">Hydrolase</keyword>
<dbReference type="InterPro" id="IPR010259">
    <property type="entry name" value="S8pro/Inhibitor_I9"/>
</dbReference>
<dbReference type="PROSITE" id="PS51892">
    <property type="entry name" value="SUBTILASE"/>
    <property type="match status" value="1"/>
</dbReference>
<dbReference type="Pfam" id="PF00082">
    <property type="entry name" value="Peptidase_S8"/>
    <property type="match status" value="1"/>
</dbReference>
<evidence type="ECO:0000313" key="11">
    <source>
        <dbReference type="EMBL" id="QBR93948.1"/>
    </source>
</evidence>
<dbReference type="InterPro" id="IPR036852">
    <property type="entry name" value="Peptidase_S8/S53_dom_sf"/>
</dbReference>
<reference evidence="11 12" key="1">
    <citation type="submission" date="2019-03" db="EMBL/GenBank/DDBJ databases">
        <title>Three New Species of Nocardioides, Nocardioides euryhalodurans sp. nov., Nocardioides seonyuensis sp. nov. and Nocardioides eburneoflavus sp. nov., Iolated from Soil.</title>
        <authorList>
            <person name="Roh S.G."/>
            <person name="Lee C."/>
            <person name="Kim M.-K."/>
            <person name="Kim S.B."/>
        </authorList>
    </citation>
    <scope>NUCLEOTIDE SEQUENCE [LARGE SCALE GENOMIC DNA]</scope>
    <source>
        <strain evidence="11 12">MMS17-SY117</strain>
    </source>
</reference>
<feature type="active site" description="Charge relay system" evidence="5 6">
    <location>
        <position position="353"/>
    </location>
</feature>
<evidence type="ECO:0000313" key="12">
    <source>
        <dbReference type="Proteomes" id="UP000294894"/>
    </source>
</evidence>
<dbReference type="InterPro" id="IPR023828">
    <property type="entry name" value="Peptidase_S8_Ser-AS"/>
</dbReference>
<dbReference type="PRINTS" id="PR00723">
    <property type="entry name" value="SUBTILISIN"/>
</dbReference>
<evidence type="ECO:0000256" key="7">
    <source>
        <dbReference type="RuleBase" id="RU003355"/>
    </source>
</evidence>
<evidence type="ECO:0000259" key="9">
    <source>
        <dbReference type="Pfam" id="PF00082"/>
    </source>
</evidence>
<sequence>MSKSTPTSRRRRGLAATAATVLTLGTLTAGAAAPALAAPADDGAAPLTGAQKSTAIDGSYIVVLEDRATDADEKAVVREARSEGASDVQRFATVLDGFSAELSDSALEAVREHADVAYVEADQRVTVAATQSPATWGLDRIDQRNRPLTNSYTYDRTGQGVTAYIIDTGIRASHNQFGGRVTAGATAINDGRGSSDCNGHGTHVAGTVGGSVHGVAKQVTLVPVRVLDCNGSGSTSGVIAGVDWVTGNHTSGPAVANMSLGGGVSTTLDNAVSRSISDGVTYAVAAGNESTNACNGSPARVGAALTVGSTTSTDARSSFSNYGSCVDLFAPGSSITSAWWTSNTATNTISGTSMAAPHVAGAAALYLQGHPGASPSTVSSAIVGGSTTGVVTNAGSGSPNRLLYSRIS</sequence>
<dbReference type="PANTHER" id="PTHR43806">
    <property type="entry name" value="PEPTIDASE S8"/>
    <property type="match status" value="1"/>
</dbReference>
<dbReference type="EMBL" id="CP038267">
    <property type="protein sequence ID" value="QBR93948.1"/>
    <property type="molecule type" value="Genomic_DNA"/>
</dbReference>
<gene>
    <name evidence="11" type="ORF">EXE57_17915</name>
</gene>
<dbReference type="Proteomes" id="UP000294894">
    <property type="component" value="Chromosome"/>
</dbReference>
<evidence type="ECO:0000256" key="8">
    <source>
        <dbReference type="SAM" id="SignalP"/>
    </source>
</evidence>
<dbReference type="InterPro" id="IPR006311">
    <property type="entry name" value="TAT_signal"/>
</dbReference>
<dbReference type="GO" id="GO:0005615">
    <property type="term" value="C:extracellular space"/>
    <property type="evidence" value="ECO:0007669"/>
    <property type="project" value="TreeGrafter"/>
</dbReference>
<comment type="similarity">
    <text evidence="1 6 7">Belongs to the peptidase S8 family.</text>
</comment>
<keyword evidence="8" id="KW-0732">Signal</keyword>
<keyword evidence="12" id="KW-1185">Reference proteome</keyword>
<dbReference type="InterPro" id="IPR037045">
    <property type="entry name" value="S8pro/Inhibitor_I9_sf"/>
</dbReference>
<dbReference type="InterPro" id="IPR050131">
    <property type="entry name" value="Peptidase_S8_subtilisin-like"/>
</dbReference>
<dbReference type="InterPro" id="IPR023827">
    <property type="entry name" value="Peptidase_S8_Asp-AS"/>
</dbReference>
<dbReference type="SUPFAM" id="SSF54897">
    <property type="entry name" value="Protease propeptides/inhibitors"/>
    <property type="match status" value="1"/>
</dbReference>
<organism evidence="11 12">
    <name type="scientific">Nocardioides euryhalodurans</name>
    <dbReference type="NCBI Taxonomy" id="2518370"/>
    <lineage>
        <taxon>Bacteria</taxon>
        <taxon>Bacillati</taxon>
        <taxon>Actinomycetota</taxon>
        <taxon>Actinomycetes</taxon>
        <taxon>Propionibacteriales</taxon>
        <taxon>Nocardioidaceae</taxon>
        <taxon>Nocardioides</taxon>
    </lineage>
</organism>
<evidence type="ECO:0000256" key="5">
    <source>
        <dbReference type="PIRSR" id="PIRSR615500-1"/>
    </source>
</evidence>
<evidence type="ECO:0000256" key="2">
    <source>
        <dbReference type="ARBA" id="ARBA00022670"/>
    </source>
</evidence>
<accession>A0A4P7GNZ7</accession>
<protein>
    <submittedName>
        <fullName evidence="11">S8 family peptidase</fullName>
    </submittedName>
</protein>
<evidence type="ECO:0000256" key="6">
    <source>
        <dbReference type="PROSITE-ProRule" id="PRU01240"/>
    </source>
</evidence>
<feature type="domain" description="Peptidase S8/S53" evidence="9">
    <location>
        <begin position="158"/>
        <end position="386"/>
    </location>
</feature>
<evidence type="ECO:0000259" key="10">
    <source>
        <dbReference type="Pfam" id="PF05922"/>
    </source>
</evidence>
<feature type="domain" description="Inhibitor I9" evidence="10">
    <location>
        <begin position="59"/>
        <end position="127"/>
    </location>
</feature>
<dbReference type="InterPro" id="IPR034193">
    <property type="entry name" value="PCSK9_ProteinaseK-like"/>
</dbReference>
<dbReference type="Pfam" id="PF05922">
    <property type="entry name" value="Inhibitor_I9"/>
    <property type="match status" value="1"/>
</dbReference>
<dbReference type="CDD" id="cd04077">
    <property type="entry name" value="Peptidases_S8_PCSK9_ProteinaseK_like"/>
    <property type="match status" value="1"/>
</dbReference>
<evidence type="ECO:0000256" key="1">
    <source>
        <dbReference type="ARBA" id="ARBA00011073"/>
    </source>
</evidence>
<dbReference type="PANTHER" id="PTHR43806:SF11">
    <property type="entry name" value="CEREVISIN-RELATED"/>
    <property type="match status" value="1"/>
</dbReference>
<dbReference type="OrthoDB" id="5165638at2"/>
<evidence type="ECO:0000256" key="3">
    <source>
        <dbReference type="ARBA" id="ARBA00022801"/>
    </source>
</evidence>
<dbReference type="InterPro" id="IPR000209">
    <property type="entry name" value="Peptidase_S8/S53_dom"/>
</dbReference>
<dbReference type="Gene3D" id="3.30.70.80">
    <property type="entry name" value="Peptidase S8 propeptide/proteinase inhibitor I9"/>
    <property type="match status" value="1"/>
</dbReference>
<dbReference type="FunFam" id="3.40.50.200:FF:000014">
    <property type="entry name" value="Proteinase K"/>
    <property type="match status" value="1"/>
</dbReference>
<dbReference type="Gene3D" id="3.40.50.200">
    <property type="entry name" value="Peptidase S8/S53 domain"/>
    <property type="match status" value="1"/>
</dbReference>
<keyword evidence="4 6" id="KW-0720">Serine protease</keyword>
<keyword evidence="2 6" id="KW-0645">Protease</keyword>
<dbReference type="PROSITE" id="PS51318">
    <property type="entry name" value="TAT"/>
    <property type="match status" value="1"/>
</dbReference>
<proteinExistence type="inferred from homology"/>
<dbReference type="GO" id="GO:0006508">
    <property type="term" value="P:proteolysis"/>
    <property type="evidence" value="ECO:0007669"/>
    <property type="project" value="UniProtKB-KW"/>
</dbReference>
<evidence type="ECO:0000256" key="4">
    <source>
        <dbReference type="ARBA" id="ARBA00022825"/>
    </source>
</evidence>
<dbReference type="KEGG" id="noy:EXE57_17915"/>
<dbReference type="InterPro" id="IPR015500">
    <property type="entry name" value="Peptidase_S8_subtilisin-rel"/>
</dbReference>
<feature type="active site" description="Charge relay system" evidence="5 6">
    <location>
        <position position="167"/>
    </location>
</feature>
<dbReference type="RefSeq" id="WP_135079878.1">
    <property type="nucleotide sequence ID" value="NZ_CP038267.1"/>
</dbReference>